<gene>
    <name evidence="4" type="ORF">Anas_06907</name>
</gene>
<dbReference type="EMBL" id="SEYY01004108">
    <property type="protein sequence ID" value="KAB7503956.1"/>
    <property type="molecule type" value="Genomic_DNA"/>
</dbReference>
<dbReference type="PANTHER" id="PTHR12411">
    <property type="entry name" value="CYSTEINE PROTEASE FAMILY C1-RELATED"/>
    <property type="match status" value="1"/>
</dbReference>
<accession>A0A5N5TBF9</accession>
<dbReference type="OrthoDB" id="6372601at2759"/>
<sequence length="97" mass="10386">MIKTGSLEGQHFRFTGALISLSEQNLVDCVPNNNCNGGSTSLDHGVLVVGYGNDNGNDYWLVKNSWGSGWGESGYIKMARNRNNNCGIATAASYPTV</sequence>
<comment type="caution">
    <text evidence="4">The sequence shown here is derived from an EMBL/GenBank/DDBJ whole genome shotgun (WGS) entry which is preliminary data.</text>
</comment>
<evidence type="ECO:0000259" key="3">
    <source>
        <dbReference type="SMART" id="SM00645"/>
    </source>
</evidence>
<feature type="domain" description="Peptidase C1A papain C-terminal" evidence="3">
    <location>
        <begin position="1"/>
        <end position="96"/>
    </location>
</feature>
<comment type="similarity">
    <text evidence="1">Belongs to the peptidase C1 family.</text>
</comment>
<name>A0A5N5TBF9_9CRUS</name>
<dbReference type="PROSITE" id="PS00640">
    <property type="entry name" value="THIOL_PROTEASE_ASN"/>
    <property type="match status" value="1"/>
</dbReference>
<protein>
    <recommendedName>
        <fullName evidence="3">Peptidase C1A papain C-terminal domain-containing protein</fullName>
    </recommendedName>
</protein>
<dbReference type="Proteomes" id="UP000326759">
    <property type="component" value="Unassembled WGS sequence"/>
</dbReference>
<dbReference type="InterPro" id="IPR025661">
    <property type="entry name" value="Pept_asp_AS"/>
</dbReference>
<evidence type="ECO:0000313" key="5">
    <source>
        <dbReference type="Proteomes" id="UP000326759"/>
    </source>
</evidence>
<dbReference type="InterPro" id="IPR013128">
    <property type="entry name" value="Peptidase_C1A"/>
</dbReference>
<dbReference type="PROSITE" id="PS00639">
    <property type="entry name" value="THIOL_PROTEASE_HIS"/>
    <property type="match status" value="1"/>
</dbReference>
<proteinExistence type="inferred from homology"/>
<dbReference type="SUPFAM" id="SSF54001">
    <property type="entry name" value="Cysteine proteinases"/>
    <property type="match status" value="1"/>
</dbReference>
<evidence type="ECO:0000256" key="1">
    <source>
        <dbReference type="ARBA" id="ARBA00008455"/>
    </source>
</evidence>
<dbReference type="SMART" id="SM00645">
    <property type="entry name" value="Pept_C1"/>
    <property type="match status" value="1"/>
</dbReference>
<dbReference type="AlphaFoldDB" id="A0A5N5TBF9"/>
<evidence type="ECO:0000256" key="2">
    <source>
        <dbReference type="ARBA" id="ARBA00023157"/>
    </source>
</evidence>
<evidence type="ECO:0000313" key="4">
    <source>
        <dbReference type="EMBL" id="KAB7503956.1"/>
    </source>
</evidence>
<dbReference type="InterPro" id="IPR038765">
    <property type="entry name" value="Papain-like_cys_pep_sf"/>
</dbReference>
<dbReference type="InterPro" id="IPR025660">
    <property type="entry name" value="Pept_his_AS"/>
</dbReference>
<dbReference type="InterPro" id="IPR000668">
    <property type="entry name" value="Peptidase_C1A_C"/>
</dbReference>
<dbReference type="Pfam" id="PF00112">
    <property type="entry name" value="Peptidase_C1"/>
    <property type="match status" value="2"/>
</dbReference>
<dbReference type="Gene3D" id="3.90.70.10">
    <property type="entry name" value="Cysteine proteinases"/>
    <property type="match status" value="2"/>
</dbReference>
<keyword evidence="5" id="KW-1185">Reference proteome</keyword>
<dbReference type="GO" id="GO:0008234">
    <property type="term" value="F:cysteine-type peptidase activity"/>
    <property type="evidence" value="ECO:0007669"/>
    <property type="project" value="InterPro"/>
</dbReference>
<keyword evidence="2" id="KW-1015">Disulfide bond</keyword>
<reference evidence="4 5" key="1">
    <citation type="journal article" date="2019" name="PLoS Biol.">
        <title>Sex chromosomes control vertical transmission of feminizing Wolbachia symbionts in an isopod.</title>
        <authorList>
            <person name="Becking T."/>
            <person name="Chebbi M.A."/>
            <person name="Giraud I."/>
            <person name="Moumen B."/>
            <person name="Laverre T."/>
            <person name="Caubet Y."/>
            <person name="Peccoud J."/>
            <person name="Gilbert C."/>
            <person name="Cordaux R."/>
        </authorList>
    </citation>
    <scope>NUCLEOTIDE SEQUENCE [LARGE SCALE GENOMIC DNA]</scope>
    <source>
        <strain evidence="4">ANa2</strain>
        <tissue evidence="4">Whole body excluding digestive tract and cuticle</tissue>
    </source>
</reference>
<dbReference type="GO" id="GO:0006508">
    <property type="term" value="P:proteolysis"/>
    <property type="evidence" value="ECO:0007669"/>
    <property type="project" value="InterPro"/>
</dbReference>
<organism evidence="4 5">
    <name type="scientific">Armadillidium nasatum</name>
    <dbReference type="NCBI Taxonomy" id="96803"/>
    <lineage>
        <taxon>Eukaryota</taxon>
        <taxon>Metazoa</taxon>
        <taxon>Ecdysozoa</taxon>
        <taxon>Arthropoda</taxon>
        <taxon>Crustacea</taxon>
        <taxon>Multicrustacea</taxon>
        <taxon>Malacostraca</taxon>
        <taxon>Eumalacostraca</taxon>
        <taxon>Peracarida</taxon>
        <taxon>Isopoda</taxon>
        <taxon>Oniscidea</taxon>
        <taxon>Crinocheta</taxon>
        <taxon>Armadillidiidae</taxon>
        <taxon>Armadillidium</taxon>
    </lineage>
</organism>